<reference evidence="2 3" key="1">
    <citation type="journal article" date="2013" name="Curr. Biol.">
        <title>The Genome of the Foraminiferan Reticulomyxa filosa.</title>
        <authorList>
            <person name="Glockner G."/>
            <person name="Hulsmann N."/>
            <person name="Schleicher M."/>
            <person name="Noegel A.A."/>
            <person name="Eichinger L."/>
            <person name="Gallinger C."/>
            <person name="Pawlowski J."/>
            <person name="Sierra R."/>
            <person name="Euteneuer U."/>
            <person name="Pillet L."/>
            <person name="Moustafa A."/>
            <person name="Platzer M."/>
            <person name="Groth M."/>
            <person name="Szafranski K."/>
            <person name="Schliwa M."/>
        </authorList>
    </citation>
    <scope>NUCLEOTIDE SEQUENCE [LARGE SCALE GENOMIC DNA]</scope>
</reference>
<name>X6LP23_RETFI</name>
<comment type="caution">
    <text evidence="2">The sequence shown here is derived from an EMBL/GenBank/DDBJ whole genome shotgun (WGS) entry which is preliminary data.</text>
</comment>
<evidence type="ECO:0000313" key="3">
    <source>
        <dbReference type="Proteomes" id="UP000023152"/>
    </source>
</evidence>
<dbReference type="InterPro" id="IPR011856">
    <property type="entry name" value="tRNA_endonuc-like_dom_sf"/>
</dbReference>
<evidence type="ECO:0000259" key="1">
    <source>
        <dbReference type="Pfam" id="PF11645"/>
    </source>
</evidence>
<organism evidence="2 3">
    <name type="scientific">Reticulomyxa filosa</name>
    <dbReference type="NCBI Taxonomy" id="46433"/>
    <lineage>
        <taxon>Eukaryota</taxon>
        <taxon>Sar</taxon>
        <taxon>Rhizaria</taxon>
        <taxon>Retaria</taxon>
        <taxon>Foraminifera</taxon>
        <taxon>Monothalamids</taxon>
        <taxon>Reticulomyxidae</taxon>
        <taxon>Reticulomyxa</taxon>
    </lineage>
</organism>
<dbReference type="EMBL" id="ASPP01032676">
    <property type="protein sequence ID" value="ETO03683.1"/>
    <property type="molecule type" value="Genomic_DNA"/>
</dbReference>
<dbReference type="Proteomes" id="UP000023152">
    <property type="component" value="Unassembled WGS sequence"/>
</dbReference>
<sequence>MKYIGKYGEYRVLACLLEQDVEVYQAIKTNQADYDLTVVLSPSKVVRIQVKSTELNNKSTNNPIDVDKEFDFLVVVILDENGSTKFYVMSKNEAVEAKGTSKKLGTTKMKDGKYYVKNEIASHENQWEKIKSA</sequence>
<dbReference type="GO" id="GO:0003676">
    <property type="term" value="F:nucleic acid binding"/>
    <property type="evidence" value="ECO:0007669"/>
    <property type="project" value="InterPro"/>
</dbReference>
<keyword evidence="3" id="KW-1185">Reference proteome</keyword>
<dbReference type="AlphaFoldDB" id="X6LP23"/>
<dbReference type="Gene3D" id="3.40.1350.10">
    <property type="match status" value="1"/>
</dbReference>
<dbReference type="Pfam" id="PF11645">
    <property type="entry name" value="PDDEXK_5"/>
    <property type="match status" value="1"/>
</dbReference>
<protein>
    <recommendedName>
        <fullName evidence="1">PD(D/E)XK endonuclease domain-containing protein</fullName>
    </recommendedName>
</protein>
<proteinExistence type="predicted"/>
<gene>
    <name evidence="2" type="ORF">RFI_33719</name>
</gene>
<dbReference type="InterPro" id="IPR021671">
    <property type="entry name" value="PD(D/E)XK_Endonuc"/>
</dbReference>
<accession>X6LP23</accession>
<evidence type="ECO:0000313" key="2">
    <source>
        <dbReference type="EMBL" id="ETO03683.1"/>
    </source>
</evidence>
<feature type="domain" description="PD(D/E)XK endonuclease" evidence="1">
    <location>
        <begin position="2"/>
        <end position="64"/>
    </location>
</feature>